<dbReference type="RefSeq" id="WP_090621137.1">
    <property type="nucleotide sequence ID" value="NZ_FOFD01000006.1"/>
</dbReference>
<sequence>MSVTADGNDGRTFVETYRRIETDAEDERRLELTKADERVERFDPALRERFDQAVELALRNDGYAV</sequence>
<accession>A0A1H9Q701</accession>
<dbReference type="OrthoDB" id="187143at2157"/>
<dbReference type="Proteomes" id="UP000199114">
    <property type="component" value="Unassembled WGS sequence"/>
</dbReference>
<dbReference type="STRING" id="1186196.SAMN04489841_4096"/>
<dbReference type="EMBL" id="FOFD01000006">
    <property type="protein sequence ID" value="SER55905.1"/>
    <property type="molecule type" value="Genomic_DNA"/>
</dbReference>
<proteinExistence type="predicted"/>
<gene>
    <name evidence="1" type="ORF">SAMN04489841_4096</name>
</gene>
<dbReference type="AlphaFoldDB" id="A0A1H9Q701"/>
<evidence type="ECO:0000313" key="2">
    <source>
        <dbReference type="Proteomes" id="UP000199114"/>
    </source>
</evidence>
<name>A0A1H9Q701_9EURY</name>
<keyword evidence="2" id="KW-1185">Reference proteome</keyword>
<protein>
    <submittedName>
        <fullName evidence="1">Uncharacterized protein</fullName>
    </submittedName>
</protein>
<evidence type="ECO:0000313" key="1">
    <source>
        <dbReference type="EMBL" id="SER55905.1"/>
    </source>
</evidence>
<organism evidence="1 2">
    <name type="scientific">Natrinema salaciae</name>
    <dbReference type="NCBI Taxonomy" id="1186196"/>
    <lineage>
        <taxon>Archaea</taxon>
        <taxon>Methanobacteriati</taxon>
        <taxon>Methanobacteriota</taxon>
        <taxon>Stenosarchaea group</taxon>
        <taxon>Halobacteria</taxon>
        <taxon>Halobacteriales</taxon>
        <taxon>Natrialbaceae</taxon>
        <taxon>Natrinema</taxon>
    </lineage>
</organism>
<reference evidence="2" key="1">
    <citation type="submission" date="2016-10" db="EMBL/GenBank/DDBJ databases">
        <authorList>
            <person name="Varghese N."/>
            <person name="Submissions S."/>
        </authorList>
    </citation>
    <scope>NUCLEOTIDE SEQUENCE [LARGE SCALE GENOMIC DNA]</scope>
    <source>
        <strain evidence="2">DSM 25055</strain>
    </source>
</reference>